<dbReference type="SMART" id="SM00320">
    <property type="entry name" value="WD40"/>
    <property type="match status" value="4"/>
</dbReference>
<dbReference type="AlphaFoldDB" id="A0A2U1J4S6"/>
<name>A0A2U1J4S6_SMIAN</name>
<dbReference type="InterPro" id="IPR036322">
    <property type="entry name" value="WD40_repeat_dom_sf"/>
</dbReference>
<feature type="region of interest" description="Disordered" evidence="1">
    <location>
        <begin position="1"/>
        <end position="163"/>
    </location>
</feature>
<dbReference type="PANTHER" id="PTHR44156">
    <property type="entry name" value="SUPERNUMERARY LIMBS, ISOFORM B-RELATED"/>
    <property type="match status" value="1"/>
</dbReference>
<proteinExistence type="predicted"/>
<feature type="compositionally biased region" description="Low complexity" evidence="1">
    <location>
        <begin position="137"/>
        <end position="153"/>
    </location>
</feature>
<accession>A0A2U1J4S6</accession>
<evidence type="ECO:0000313" key="2">
    <source>
        <dbReference type="EMBL" id="PWA00080.1"/>
    </source>
</evidence>
<reference evidence="2 3" key="1">
    <citation type="journal article" date="2018" name="MBio">
        <title>Comparative Genomics Reveals the Core Gene Toolbox for the Fungus-Insect Symbiosis.</title>
        <authorList>
            <person name="Wang Y."/>
            <person name="Stata M."/>
            <person name="Wang W."/>
            <person name="Stajich J.E."/>
            <person name="White M.M."/>
            <person name="Moncalvo J.M."/>
        </authorList>
    </citation>
    <scope>NUCLEOTIDE SEQUENCE [LARGE SCALE GENOMIC DNA]</scope>
    <source>
        <strain evidence="2 3">AUS-126-30</strain>
    </source>
</reference>
<comment type="caution">
    <text evidence="2">The sequence shown here is derived from an EMBL/GenBank/DDBJ whole genome shotgun (WGS) entry which is preliminary data.</text>
</comment>
<dbReference type="InterPro" id="IPR015943">
    <property type="entry name" value="WD40/YVTN_repeat-like_dom_sf"/>
</dbReference>
<evidence type="ECO:0000256" key="1">
    <source>
        <dbReference type="SAM" id="MobiDB-lite"/>
    </source>
</evidence>
<dbReference type="InterPro" id="IPR053299">
    <property type="entry name" value="ASTRA_WD_repeat"/>
</dbReference>
<feature type="compositionally biased region" description="Basic and acidic residues" evidence="1">
    <location>
        <begin position="154"/>
        <end position="163"/>
    </location>
</feature>
<keyword evidence="3" id="KW-1185">Reference proteome</keyword>
<evidence type="ECO:0000313" key="3">
    <source>
        <dbReference type="Proteomes" id="UP000245591"/>
    </source>
</evidence>
<dbReference type="SUPFAM" id="SSF50978">
    <property type="entry name" value="WD40 repeat-like"/>
    <property type="match status" value="1"/>
</dbReference>
<dbReference type="Gene3D" id="2.130.10.10">
    <property type="entry name" value="YVTN repeat-like/Quinoprotein amine dehydrogenase"/>
    <property type="match status" value="3"/>
</dbReference>
<protein>
    <submittedName>
        <fullName evidence="2">Uncharacterized protein</fullName>
    </submittedName>
</protein>
<sequence>MSSIEKETTLDTNPRSNAVYYGQDVYSSEENSKISDADSDFDPVGFNKPKKSFDDIWLSKITAHESPNGKKRSKKNIKNTKNTTNDNIDIEDELDPELVALVEGRRSGRKRTPKKLFNYNSPEEITRPKATTKPKPKTNTTTKKTKESVSNTKSTKEVPKVSPTKDDDIIKITNSEIENDDVTIIKTSSKIKANEKETSKKETNQINKNANVDEYNISEIKKLAEKYPNTYWKERHAFPEQGGPIDFIDADHPLRLLPTSISDQGPITGIQLSQCGEMLATFSNTGFVKIWDTNTFSLLRKLKDPEEANIEEFYVGQFTPDSKYVITGGKLKDRKMWSNADEDNHILPCPLKVFDILTGECVARLSGHTEEIICVKRVVYKETNYWITTSQDGFIRRWPMKDDWITPLEESKAFVDGVSCMVFSVSFVPNTGNRFFVAACDERVKLFDMEACKVVQTFDQIYSSYCDCVKFIEPLENLEYQPQPQLNDENDEVCEIIEDTKAETGDGSIVIESQEMQVDTNDAETKTIKEESLDNKTETVCDEKPKVQNTPELDKKVDSDQNCAYLLTRGVELLDSENNTVSSIPNTVTLHKLVFPSEDSNKFELVEIRRFHNEEYLSNSWLIRIVSNGRYVLAPTYNGLVFVFHLSTGKLAAILRDHQSIEVRDAKFHPFRKMLFTSSDDGSVMVYSQEKDESTEQLVNSTNTDETG</sequence>
<dbReference type="Pfam" id="PF00400">
    <property type="entry name" value="WD40"/>
    <property type="match status" value="2"/>
</dbReference>
<organism evidence="2 3">
    <name type="scientific">Smittium angustum</name>
    <dbReference type="NCBI Taxonomy" id="133377"/>
    <lineage>
        <taxon>Eukaryota</taxon>
        <taxon>Fungi</taxon>
        <taxon>Fungi incertae sedis</taxon>
        <taxon>Zoopagomycota</taxon>
        <taxon>Kickxellomycotina</taxon>
        <taxon>Harpellomycetes</taxon>
        <taxon>Harpellales</taxon>
        <taxon>Legeriomycetaceae</taxon>
        <taxon>Smittium</taxon>
    </lineage>
</organism>
<dbReference type="Proteomes" id="UP000245591">
    <property type="component" value="Unassembled WGS sequence"/>
</dbReference>
<feature type="compositionally biased region" description="Basic residues" evidence="1">
    <location>
        <begin position="69"/>
        <end position="78"/>
    </location>
</feature>
<dbReference type="InterPro" id="IPR001680">
    <property type="entry name" value="WD40_rpt"/>
</dbReference>
<gene>
    <name evidence="2" type="ORF">BB558_003905</name>
</gene>
<dbReference type="EMBL" id="MBFU01000365">
    <property type="protein sequence ID" value="PWA00080.1"/>
    <property type="molecule type" value="Genomic_DNA"/>
</dbReference>